<accession>A0ABW4B4C5</accession>
<evidence type="ECO:0000256" key="4">
    <source>
        <dbReference type="ARBA" id="ARBA00022679"/>
    </source>
</evidence>
<evidence type="ECO:0000256" key="3">
    <source>
        <dbReference type="ARBA" id="ARBA00022553"/>
    </source>
</evidence>
<dbReference type="PROSITE" id="PS50894">
    <property type="entry name" value="HPT"/>
    <property type="match status" value="1"/>
</dbReference>
<name>A0ABW4B4C5_9GAMM</name>
<feature type="compositionally biased region" description="Polar residues" evidence="8">
    <location>
        <begin position="503"/>
        <end position="516"/>
    </location>
</feature>
<feature type="domain" description="Histidine kinase" evidence="9">
    <location>
        <begin position="539"/>
        <end position="784"/>
    </location>
</feature>
<keyword evidence="4" id="KW-0808">Transferase</keyword>
<dbReference type="SMART" id="SM01231">
    <property type="entry name" value="H-kinase_dim"/>
    <property type="match status" value="1"/>
</dbReference>
<gene>
    <name evidence="12" type="ORF">ACFQ45_16565</name>
</gene>
<protein>
    <recommendedName>
        <fullName evidence="2">histidine kinase</fullName>
        <ecNumber evidence="2">2.7.13.3</ecNumber>
    </recommendedName>
</protein>
<dbReference type="EMBL" id="JBHTMN010000018">
    <property type="protein sequence ID" value="MFD1384982.1"/>
    <property type="molecule type" value="Genomic_DNA"/>
</dbReference>
<dbReference type="SMART" id="SM00260">
    <property type="entry name" value="CheW"/>
    <property type="match status" value="1"/>
</dbReference>
<dbReference type="PROSITE" id="PS50851">
    <property type="entry name" value="CHEW"/>
    <property type="match status" value="1"/>
</dbReference>
<feature type="modified residue" description="Phosphohistidine" evidence="7">
    <location>
        <position position="44"/>
    </location>
</feature>
<dbReference type="Pfam" id="PF02895">
    <property type="entry name" value="H-kinase_dim"/>
    <property type="match status" value="1"/>
</dbReference>
<evidence type="ECO:0000313" key="13">
    <source>
        <dbReference type="Proteomes" id="UP001597059"/>
    </source>
</evidence>
<reference evidence="13" key="1">
    <citation type="journal article" date="2019" name="Int. J. Syst. Evol. Microbiol.">
        <title>The Global Catalogue of Microorganisms (GCM) 10K type strain sequencing project: providing services to taxonomists for standard genome sequencing and annotation.</title>
        <authorList>
            <consortium name="The Broad Institute Genomics Platform"/>
            <consortium name="The Broad Institute Genome Sequencing Center for Infectious Disease"/>
            <person name="Wu L."/>
            <person name="Ma J."/>
        </authorList>
    </citation>
    <scope>NUCLEOTIDE SEQUENCE [LARGE SCALE GENOMIC DNA]</scope>
    <source>
        <strain evidence="13">JCM 30774</strain>
    </source>
</reference>
<dbReference type="Proteomes" id="UP001597059">
    <property type="component" value="Unassembled WGS sequence"/>
</dbReference>
<dbReference type="Pfam" id="PF01627">
    <property type="entry name" value="Hpt"/>
    <property type="match status" value="1"/>
</dbReference>
<evidence type="ECO:0000259" key="11">
    <source>
        <dbReference type="PROSITE" id="PS50894"/>
    </source>
</evidence>
<dbReference type="SUPFAM" id="SSF47384">
    <property type="entry name" value="Homodimeric domain of signal transducing histidine kinase"/>
    <property type="match status" value="1"/>
</dbReference>
<dbReference type="PANTHER" id="PTHR43395:SF1">
    <property type="entry name" value="CHEMOTAXIS PROTEIN CHEA"/>
    <property type="match status" value="1"/>
</dbReference>
<evidence type="ECO:0000259" key="10">
    <source>
        <dbReference type="PROSITE" id="PS50851"/>
    </source>
</evidence>
<keyword evidence="3 7" id="KW-0597">Phosphoprotein</keyword>
<evidence type="ECO:0000256" key="2">
    <source>
        <dbReference type="ARBA" id="ARBA00012438"/>
    </source>
</evidence>
<feature type="domain" description="CheW-like" evidence="10">
    <location>
        <begin position="786"/>
        <end position="917"/>
    </location>
</feature>
<dbReference type="InterPro" id="IPR036061">
    <property type="entry name" value="CheW-like_dom_sf"/>
</dbReference>
<feature type="domain" description="HPt" evidence="11">
    <location>
        <begin position="1"/>
        <end position="101"/>
    </location>
</feature>
<dbReference type="Gene3D" id="1.10.287.560">
    <property type="entry name" value="Histidine kinase CheA-like, homodimeric domain"/>
    <property type="match status" value="1"/>
</dbReference>
<evidence type="ECO:0000256" key="8">
    <source>
        <dbReference type="SAM" id="MobiDB-lite"/>
    </source>
</evidence>
<dbReference type="Gene3D" id="2.30.30.40">
    <property type="entry name" value="SH3 Domains"/>
    <property type="match status" value="1"/>
</dbReference>
<proteinExistence type="predicted"/>
<dbReference type="InterPro" id="IPR004105">
    <property type="entry name" value="CheA-like_dim"/>
</dbReference>
<dbReference type="EC" id="2.7.13.3" evidence="2"/>
<dbReference type="InterPro" id="IPR036097">
    <property type="entry name" value="HisK_dim/P_sf"/>
</dbReference>
<comment type="catalytic activity">
    <reaction evidence="1">
        <text>ATP + protein L-histidine = ADP + protein N-phospho-L-histidine.</text>
        <dbReference type="EC" id="2.7.13.3"/>
    </reaction>
</comment>
<dbReference type="Gene3D" id="3.30.565.10">
    <property type="entry name" value="Histidine kinase-like ATPase, C-terminal domain"/>
    <property type="match status" value="1"/>
</dbReference>
<evidence type="ECO:0000256" key="5">
    <source>
        <dbReference type="ARBA" id="ARBA00022777"/>
    </source>
</evidence>
<evidence type="ECO:0000313" key="12">
    <source>
        <dbReference type="EMBL" id="MFD1384982.1"/>
    </source>
</evidence>
<evidence type="ECO:0000256" key="7">
    <source>
        <dbReference type="PROSITE-ProRule" id="PRU00110"/>
    </source>
</evidence>
<dbReference type="InterPro" id="IPR005467">
    <property type="entry name" value="His_kinase_dom"/>
</dbReference>
<dbReference type="RefSeq" id="WP_377369712.1">
    <property type="nucleotide sequence ID" value="NZ_JBHTMN010000018.1"/>
</dbReference>
<dbReference type="InterPro" id="IPR051315">
    <property type="entry name" value="Bact_Chemotaxis_CheA"/>
</dbReference>
<dbReference type="SUPFAM" id="SSF55874">
    <property type="entry name" value="ATPase domain of HSP90 chaperone/DNA topoisomerase II/histidine kinase"/>
    <property type="match status" value="1"/>
</dbReference>
<dbReference type="InterPro" id="IPR004358">
    <property type="entry name" value="Sig_transdc_His_kin-like_C"/>
</dbReference>
<feature type="region of interest" description="Disordered" evidence="8">
    <location>
        <begin position="350"/>
        <end position="375"/>
    </location>
</feature>
<dbReference type="SMART" id="SM00387">
    <property type="entry name" value="HATPase_c"/>
    <property type="match status" value="1"/>
</dbReference>
<dbReference type="PRINTS" id="PR00344">
    <property type="entry name" value="BCTRLSENSOR"/>
</dbReference>
<dbReference type="InterPro" id="IPR002545">
    <property type="entry name" value="CheW-lke_dom"/>
</dbReference>
<dbReference type="Gene3D" id="1.20.120.160">
    <property type="entry name" value="HPT domain"/>
    <property type="match status" value="1"/>
</dbReference>
<dbReference type="InterPro" id="IPR036890">
    <property type="entry name" value="HATPase_C_sf"/>
</dbReference>
<sequence>MNKMLESFISESRDNLEEASQCFLALERNPDDDTTMQNLFRAMHTIKGSSGLFELGPFTSLMHVAEDILDLSRGGQLSLTSSHIDILLDAMDQITAWIDELEATGELGSDAEQVAQPHIAALEAIRPASSDTAIIQESSKATLVNEQSLENLSEHVANLPEADRYRVFTEHDSAVMVHYVPKQDCFFAGDDPLFTARNTPACEHLAMSALMPWNELCELDPYQCNVQFTVLSTADLEAVLDHYRYVEDDITYAEIDLSDLVIPKGEWSDDTSLFQDLEPLLAEAIENQDWSDISKLLGPSLSLANPDTYQASCLRWMCAVSQKDAAEPELMEQLHRAYLTGEFESCAPASSMTIESEVSDSEANEPEQATPNTSTALTDVHITLLNAQIQMLDHATDSDAASRVQSVVHILGNILKESSLLAKLEGIAAANSPEALINFITQVTQNEPTLEKAPEASDSIQDPDDELDMAAIVRQEQSQRSDDALAMETGDQPQHVSEVLVSQAPSQRQSEVTQAPTKAEKAETQKPPQVLKVDQQRIDLLMDLVGELVVAKNSLPYLAKKAEDEFNVRALAKEIKSQYAVINRLAEAMQSTMMQIRMVPVSTIFQRFPRLVRDLSRKLNKDIQLVLEGEQSEADKNVVENLADPLIHLVRNSLDHGFETADERQSTGKPSQGTLCLRAIPKDDQVIIEVSDDGRGMDPQKLKYNAYNKGIIDEAKLESMTDQEALYLIFAPGFSTAEQVSDLSGRGVGMDVVNGLIQQAGGRVTIQSELGKGTTIRLFLPLTMAVSRVMMIEVQEQCFGISMENIVETVKVPHSRLKRIKQGEAIILRDKVIPVISLHDLLGLPYVEPLEECPLLIMNLNGEDVALKVDQFHEGIDIVQKPLAGLMAQYNYYAGSALLGDGRVLLILNIKELLSCQ</sequence>
<dbReference type="InterPro" id="IPR008207">
    <property type="entry name" value="Sig_transdc_His_kin_Hpt_dom"/>
</dbReference>
<dbReference type="PROSITE" id="PS50109">
    <property type="entry name" value="HIS_KIN"/>
    <property type="match status" value="1"/>
</dbReference>
<dbReference type="CDD" id="cd00088">
    <property type="entry name" value="HPT"/>
    <property type="match status" value="1"/>
</dbReference>
<evidence type="ECO:0000256" key="6">
    <source>
        <dbReference type="ARBA" id="ARBA00023012"/>
    </source>
</evidence>
<feature type="region of interest" description="Disordered" evidence="8">
    <location>
        <begin position="476"/>
        <end position="527"/>
    </location>
</feature>
<organism evidence="12 13">
    <name type="scientific">Rhodanobacter aciditrophus</name>
    <dbReference type="NCBI Taxonomy" id="1623218"/>
    <lineage>
        <taxon>Bacteria</taxon>
        <taxon>Pseudomonadati</taxon>
        <taxon>Pseudomonadota</taxon>
        <taxon>Gammaproteobacteria</taxon>
        <taxon>Lysobacterales</taxon>
        <taxon>Rhodanobacteraceae</taxon>
        <taxon>Rhodanobacter</taxon>
    </lineage>
</organism>
<dbReference type="SUPFAM" id="SSF47226">
    <property type="entry name" value="Histidine-containing phosphotransfer domain, HPT domain"/>
    <property type="match status" value="1"/>
</dbReference>
<dbReference type="PANTHER" id="PTHR43395">
    <property type="entry name" value="SENSOR HISTIDINE KINASE CHEA"/>
    <property type="match status" value="1"/>
</dbReference>
<dbReference type="InterPro" id="IPR003594">
    <property type="entry name" value="HATPase_dom"/>
</dbReference>
<dbReference type="InterPro" id="IPR036641">
    <property type="entry name" value="HPT_dom_sf"/>
</dbReference>
<dbReference type="InterPro" id="IPR037006">
    <property type="entry name" value="CheA-like_homodim_sf"/>
</dbReference>
<dbReference type="Pfam" id="PF02518">
    <property type="entry name" value="HATPase_c"/>
    <property type="match status" value="1"/>
</dbReference>
<evidence type="ECO:0000256" key="1">
    <source>
        <dbReference type="ARBA" id="ARBA00000085"/>
    </source>
</evidence>
<keyword evidence="13" id="KW-1185">Reference proteome</keyword>
<dbReference type="Pfam" id="PF01584">
    <property type="entry name" value="CheW"/>
    <property type="match status" value="1"/>
</dbReference>
<evidence type="ECO:0000259" key="9">
    <source>
        <dbReference type="PROSITE" id="PS50109"/>
    </source>
</evidence>
<dbReference type="SMART" id="SM00073">
    <property type="entry name" value="HPT"/>
    <property type="match status" value="1"/>
</dbReference>
<keyword evidence="6" id="KW-0902">Two-component regulatory system</keyword>
<dbReference type="SUPFAM" id="SSF50341">
    <property type="entry name" value="CheW-like"/>
    <property type="match status" value="1"/>
</dbReference>
<comment type="caution">
    <text evidence="12">The sequence shown here is derived from an EMBL/GenBank/DDBJ whole genome shotgun (WGS) entry which is preliminary data.</text>
</comment>
<dbReference type="CDD" id="cd16916">
    <property type="entry name" value="HATPase_CheA-like"/>
    <property type="match status" value="1"/>
</dbReference>
<keyword evidence="5" id="KW-0418">Kinase</keyword>